<dbReference type="GO" id="GO:0006537">
    <property type="term" value="P:glutamate biosynthetic process"/>
    <property type="evidence" value="ECO:0007669"/>
    <property type="project" value="TreeGrafter"/>
</dbReference>
<dbReference type="AlphaFoldDB" id="A0A943I2I9"/>
<sequence>MAADVQSILEMALEKGRNVLYEGKVASYIPELAKADSSNLGVCLMKKDGTIYKAGDYNIPFTMQSISKTFSLILALQTAGYDKVFSKIGMEPTGDRFDSILQLELKDWRPFNPMINAGAIVTASCVETEDPFGSFLELVRKVCSNPRISLNEEVYRSEKRTGTRNRSIAFLLKSDNVLDGEPEDILDIYFRMCSVMVTAKDLARYGMVLSNHGVDPDTGEQLIDPTIVRIVTTLMMLCGMYDESGEYAVKVGLPSKSGVGGGIVAISRKGVGIGTFGPMLNKKGNSVGGEKILQVLSRELGLHVFDLATF</sequence>
<dbReference type="HAMAP" id="MF_00313">
    <property type="entry name" value="Glutaminase"/>
    <property type="match status" value="1"/>
</dbReference>
<dbReference type="GO" id="GO:0004359">
    <property type="term" value="F:glutaminase activity"/>
    <property type="evidence" value="ECO:0007669"/>
    <property type="project" value="UniProtKB-UniRule"/>
</dbReference>
<dbReference type="EC" id="3.5.1.2" evidence="3 6"/>
<dbReference type="InterPro" id="IPR015868">
    <property type="entry name" value="Glutaminase"/>
</dbReference>
<name>A0A943I2I9_9FIRM</name>
<feature type="binding site" evidence="6">
    <location>
        <position position="65"/>
    </location>
    <ligand>
        <name>substrate</name>
    </ligand>
</feature>
<evidence type="ECO:0000256" key="4">
    <source>
        <dbReference type="ARBA" id="ARBA00022801"/>
    </source>
</evidence>
<proteinExistence type="inferred from homology"/>
<comment type="caution">
    <text evidence="7">The sequence shown here is derived from an EMBL/GenBank/DDBJ whole genome shotgun (WGS) entry which is preliminary data.</text>
</comment>
<feature type="binding site" evidence="6">
    <location>
        <position position="158"/>
    </location>
    <ligand>
        <name>substrate</name>
    </ligand>
</feature>
<dbReference type="PANTHER" id="PTHR12544:SF29">
    <property type="entry name" value="GLUTAMINASE"/>
    <property type="match status" value="1"/>
</dbReference>
<feature type="binding site" evidence="6">
    <location>
        <position position="241"/>
    </location>
    <ligand>
        <name>substrate</name>
    </ligand>
</feature>
<organism evidence="7 8">
    <name type="scientific">Acidaminococcus intestini</name>
    <dbReference type="NCBI Taxonomy" id="187327"/>
    <lineage>
        <taxon>Bacteria</taxon>
        <taxon>Bacillati</taxon>
        <taxon>Bacillota</taxon>
        <taxon>Negativicutes</taxon>
        <taxon>Acidaminococcales</taxon>
        <taxon>Acidaminococcaceae</taxon>
        <taxon>Acidaminococcus</taxon>
    </lineage>
</organism>
<keyword evidence="6" id="KW-0007">Acetylation</keyword>
<dbReference type="Pfam" id="PF04960">
    <property type="entry name" value="Glutaminase"/>
    <property type="match status" value="1"/>
</dbReference>
<evidence type="ECO:0000256" key="6">
    <source>
        <dbReference type="HAMAP-Rule" id="MF_00313"/>
    </source>
</evidence>
<feature type="binding site" evidence="6">
    <location>
        <position position="259"/>
    </location>
    <ligand>
        <name>substrate</name>
    </ligand>
</feature>
<comment type="similarity">
    <text evidence="1 6">Belongs to the glutaminase family.</text>
</comment>
<dbReference type="EMBL" id="JAGZCZ010000006">
    <property type="protein sequence ID" value="MBS5519949.1"/>
    <property type="molecule type" value="Genomic_DNA"/>
</dbReference>
<comment type="catalytic activity">
    <reaction evidence="5 6">
        <text>L-glutamine + H2O = L-glutamate + NH4(+)</text>
        <dbReference type="Rhea" id="RHEA:15889"/>
        <dbReference type="ChEBI" id="CHEBI:15377"/>
        <dbReference type="ChEBI" id="CHEBI:28938"/>
        <dbReference type="ChEBI" id="CHEBI:29985"/>
        <dbReference type="ChEBI" id="CHEBI:58359"/>
        <dbReference type="EC" id="3.5.1.2"/>
    </reaction>
</comment>
<comment type="subunit">
    <text evidence="2 6">Homotetramer.</text>
</comment>
<feature type="binding site" evidence="6">
    <location>
        <position position="116"/>
    </location>
    <ligand>
        <name>substrate</name>
    </ligand>
</feature>
<dbReference type="SUPFAM" id="SSF56601">
    <property type="entry name" value="beta-lactamase/transpeptidase-like"/>
    <property type="match status" value="1"/>
</dbReference>
<evidence type="ECO:0000256" key="3">
    <source>
        <dbReference type="ARBA" id="ARBA00012918"/>
    </source>
</evidence>
<evidence type="ECO:0000256" key="1">
    <source>
        <dbReference type="ARBA" id="ARBA00011076"/>
    </source>
</evidence>
<dbReference type="NCBIfam" id="TIGR03814">
    <property type="entry name" value="Gln_ase"/>
    <property type="match status" value="1"/>
</dbReference>
<dbReference type="Gene3D" id="3.40.710.10">
    <property type="entry name" value="DD-peptidase/beta-lactamase superfamily"/>
    <property type="match status" value="1"/>
</dbReference>
<evidence type="ECO:0000256" key="2">
    <source>
        <dbReference type="ARBA" id="ARBA00011881"/>
    </source>
</evidence>
<dbReference type="PANTHER" id="PTHR12544">
    <property type="entry name" value="GLUTAMINASE"/>
    <property type="match status" value="1"/>
</dbReference>
<dbReference type="FunFam" id="3.40.710.10:FF:000005">
    <property type="entry name" value="Glutaminase"/>
    <property type="match status" value="1"/>
</dbReference>
<evidence type="ECO:0000313" key="8">
    <source>
        <dbReference type="Proteomes" id="UP000754226"/>
    </source>
</evidence>
<dbReference type="Proteomes" id="UP000754226">
    <property type="component" value="Unassembled WGS sequence"/>
</dbReference>
<evidence type="ECO:0000256" key="5">
    <source>
        <dbReference type="ARBA" id="ARBA00049534"/>
    </source>
</evidence>
<feature type="binding site" evidence="6">
    <location>
        <position position="165"/>
    </location>
    <ligand>
        <name>substrate</name>
    </ligand>
</feature>
<gene>
    <name evidence="6 7" type="primary">glsA</name>
    <name evidence="7" type="ORF">KHX13_06430</name>
</gene>
<accession>A0A943I2I9</accession>
<dbReference type="InterPro" id="IPR012338">
    <property type="entry name" value="Beta-lactam/transpept-like"/>
</dbReference>
<feature type="binding site" evidence="6">
    <location>
        <position position="189"/>
    </location>
    <ligand>
        <name>substrate</name>
    </ligand>
</feature>
<dbReference type="GO" id="GO:0006543">
    <property type="term" value="P:L-glutamine catabolic process"/>
    <property type="evidence" value="ECO:0007669"/>
    <property type="project" value="TreeGrafter"/>
</dbReference>
<reference evidence="7" key="1">
    <citation type="submission" date="2021-02" db="EMBL/GenBank/DDBJ databases">
        <title>Infant gut strain persistence is associated with maternal origin, phylogeny, and functional potential including surface adhesion and iron acquisition.</title>
        <authorList>
            <person name="Lou Y.C."/>
        </authorList>
    </citation>
    <scope>NUCLEOTIDE SEQUENCE</scope>
    <source>
        <strain evidence="7">L3_106_000M1_dasL3_106_000M1_concoct_15</strain>
    </source>
</reference>
<evidence type="ECO:0000313" key="7">
    <source>
        <dbReference type="EMBL" id="MBS5519949.1"/>
    </source>
</evidence>
<keyword evidence="4 6" id="KW-0378">Hydrolase</keyword>
<protein>
    <recommendedName>
        <fullName evidence="3 6">Glutaminase</fullName>
        <ecNumber evidence="3 6">3.5.1.2</ecNumber>
    </recommendedName>
</protein>